<gene>
    <name evidence="2" type="ORF">M422DRAFT_252142</name>
</gene>
<evidence type="ECO:0000313" key="2">
    <source>
        <dbReference type="EMBL" id="KIJ44532.1"/>
    </source>
</evidence>
<dbReference type="EMBL" id="KN837117">
    <property type="protein sequence ID" value="KIJ44532.1"/>
    <property type="molecule type" value="Genomic_DNA"/>
</dbReference>
<feature type="compositionally biased region" description="Low complexity" evidence="1">
    <location>
        <begin position="34"/>
        <end position="46"/>
    </location>
</feature>
<name>A0A0C9VQF1_SPHS4</name>
<feature type="compositionally biased region" description="Polar residues" evidence="1">
    <location>
        <begin position="98"/>
        <end position="110"/>
    </location>
</feature>
<accession>A0A0C9VQF1</accession>
<evidence type="ECO:0000313" key="3">
    <source>
        <dbReference type="Proteomes" id="UP000054279"/>
    </source>
</evidence>
<protein>
    <submittedName>
        <fullName evidence="2">Uncharacterized protein</fullName>
    </submittedName>
</protein>
<feature type="region of interest" description="Disordered" evidence="1">
    <location>
        <begin position="1"/>
        <end position="142"/>
    </location>
</feature>
<reference evidence="2 3" key="1">
    <citation type="submission" date="2014-06" db="EMBL/GenBank/DDBJ databases">
        <title>Evolutionary Origins and Diversification of the Mycorrhizal Mutualists.</title>
        <authorList>
            <consortium name="DOE Joint Genome Institute"/>
            <consortium name="Mycorrhizal Genomics Consortium"/>
            <person name="Kohler A."/>
            <person name="Kuo A."/>
            <person name="Nagy L.G."/>
            <person name="Floudas D."/>
            <person name="Copeland A."/>
            <person name="Barry K.W."/>
            <person name="Cichocki N."/>
            <person name="Veneault-Fourrey C."/>
            <person name="LaButti K."/>
            <person name="Lindquist E.A."/>
            <person name="Lipzen A."/>
            <person name="Lundell T."/>
            <person name="Morin E."/>
            <person name="Murat C."/>
            <person name="Riley R."/>
            <person name="Ohm R."/>
            <person name="Sun H."/>
            <person name="Tunlid A."/>
            <person name="Henrissat B."/>
            <person name="Grigoriev I.V."/>
            <person name="Hibbett D.S."/>
            <person name="Martin F."/>
        </authorList>
    </citation>
    <scope>NUCLEOTIDE SEQUENCE [LARGE SCALE GENOMIC DNA]</scope>
    <source>
        <strain evidence="2 3">SS14</strain>
    </source>
</reference>
<proteinExistence type="predicted"/>
<sequence>MSMCRNRKQAEELSAPAVGEDEPIPGLTAGELTDPSPSSVDPQQSSKVFAQEHLGGLSMRVHGPQTVPARVQSPIGAASAAGTSAPSQHQSRVVKASGTATKGQDSSQGIYSGLDSEHNLGGAPDESNHASPNEGGTENEDGSFTIKASELSTLQKEYVDLMNLKENGEIVLAEAMEATEQLNTVFNQIRTPMNRMSPMLKDIFLVPKQKSSGKTIESGNNWTCDKAAAKAATERISAVHETLRLVTLPKTIPLHTIVKNGTHRQPRSHPSPIHNLFRRFLIALQDVETLDPTRKPPTWQAEFTAHIADNREEAA</sequence>
<feature type="compositionally biased region" description="Low complexity" evidence="1">
    <location>
        <begin position="73"/>
        <end position="87"/>
    </location>
</feature>
<organism evidence="2 3">
    <name type="scientific">Sphaerobolus stellatus (strain SS14)</name>
    <dbReference type="NCBI Taxonomy" id="990650"/>
    <lineage>
        <taxon>Eukaryota</taxon>
        <taxon>Fungi</taxon>
        <taxon>Dikarya</taxon>
        <taxon>Basidiomycota</taxon>
        <taxon>Agaricomycotina</taxon>
        <taxon>Agaricomycetes</taxon>
        <taxon>Phallomycetidae</taxon>
        <taxon>Geastrales</taxon>
        <taxon>Sphaerobolaceae</taxon>
        <taxon>Sphaerobolus</taxon>
    </lineage>
</organism>
<dbReference type="AlphaFoldDB" id="A0A0C9VQF1"/>
<dbReference type="Proteomes" id="UP000054279">
    <property type="component" value="Unassembled WGS sequence"/>
</dbReference>
<evidence type="ECO:0000256" key="1">
    <source>
        <dbReference type="SAM" id="MobiDB-lite"/>
    </source>
</evidence>
<dbReference type="HOGENOM" id="CLU_012886_3_0_1"/>
<keyword evidence="3" id="KW-1185">Reference proteome</keyword>